<dbReference type="EMBL" id="AZRV01000011">
    <property type="protein sequence ID" value="RKO63231.1"/>
    <property type="molecule type" value="Genomic_DNA"/>
</dbReference>
<dbReference type="Proteomes" id="UP000286235">
    <property type="component" value="Unassembled WGS sequence"/>
</dbReference>
<evidence type="ECO:0008006" key="3">
    <source>
        <dbReference type="Google" id="ProtNLM"/>
    </source>
</evidence>
<evidence type="ECO:0000313" key="1">
    <source>
        <dbReference type="EMBL" id="RKO63231.1"/>
    </source>
</evidence>
<gene>
    <name evidence="1" type="ORF">Cdeb_00323</name>
</gene>
<name>A0A420VHV3_9BACI</name>
<dbReference type="AlphaFoldDB" id="A0A420VHV3"/>
<accession>A0A420VHV3</accession>
<keyword evidence="2" id="KW-1185">Reference proteome</keyword>
<evidence type="ECO:0000313" key="2">
    <source>
        <dbReference type="Proteomes" id="UP000286235"/>
    </source>
</evidence>
<dbReference type="Gene3D" id="3.40.50.620">
    <property type="entry name" value="HUPs"/>
    <property type="match status" value="1"/>
</dbReference>
<protein>
    <recommendedName>
        <fullName evidence="3">3'-phosphoadenosine 5'-phosphosulfate sulfotransferase (PAPS reductase)/FAD synthetase and related enzyme</fullName>
    </recommendedName>
</protein>
<organism evidence="1 2">
    <name type="scientific">Caldibacillus debilis GB1</name>
    <dbReference type="NCBI Taxonomy" id="1339248"/>
    <lineage>
        <taxon>Bacteria</taxon>
        <taxon>Bacillati</taxon>
        <taxon>Bacillota</taxon>
        <taxon>Bacilli</taxon>
        <taxon>Bacillales</taxon>
        <taxon>Bacillaceae</taxon>
        <taxon>Caldibacillus</taxon>
    </lineage>
</organism>
<proteinExistence type="predicted"/>
<comment type="caution">
    <text evidence="1">The sequence shown here is derived from an EMBL/GenBank/DDBJ whole genome shotgun (WGS) entry which is preliminary data.</text>
</comment>
<sequence>MQRQIHSLIKSKNEIIQDLKAQGKRIFHVLSFGGGTQSAWLLDQHIRGFIDYDLIVFADTGAEPQFIHEQVAWWKQRMRDQGCTTPFQIVTHNRFQGGLEEMLFRYIFTDYDRFQMVAHCDGGGMLPRQCTVDFKIVPAQRAARRMVMGKNSTFPNDVAIVMDIGFAADEQRRAKRNQSLQYSYVWLTYPMIDAGISTEDSMEYLRNNNFPIRRSRCYFCPFMSDKKPGMSWHEIIKDEPFSFLKACWIDEKLREVVRNGHKKLKKLPYFHVERQPLRDVYRDYYLSLYSQYYAQLNTWIENMKAIIKVSNQ</sequence>
<dbReference type="InterPro" id="IPR014729">
    <property type="entry name" value="Rossmann-like_a/b/a_fold"/>
</dbReference>
<reference evidence="1 2" key="1">
    <citation type="submission" date="2013-12" db="EMBL/GenBank/DDBJ databases">
        <title>Genome and proteome characterization of Caldibacillus debilis GB1 derived from a cellulolytic aero-tolerant co-culture.</title>
        <authorList>
            <person name="Wushke S.T."/>
            <person name="Zhang X."/>
            <person name="Fristensky B."/>
            <person name="Wilkins J.A."/>
            <person name="Levin D.B."/>
            <person name="Sparling R."/>
        </authorList>
    </citation>
    <scope>NUCLEOTIDE SEQUENCE [LARGE SCALE GENOMIC DNA]</scope>
    <source>
        <strain evidence="1 2">GB1</strain>
    </source>
</reference>
<dbReference type="RefSeq" id="WP_120667171.1">
    <property type="nucleotide sequence ID" value="NZ_AZRV01000011.1"/>
</dbReference>